<dbReference type="EMBL" id="RKKB01000028">
    <property type="protein sequence ID" value="RPA22708.1"/>
    <property type="molecule type" value="Genomic_DNA"/>
</dbReference>
<dbReference type="AlphaFoldDB" id="A0A3N4DFS7"/>
<accession>A0A3N4DFS7</accession>
<name>A0A3N4DFS7_9GAMM</name>
<proteinExistence type="predicted"/>
<evidence type="ECO:0000313" key="1">
    <source>
        <dbReference type="EMBL" id="RPA22708.1"/>
    </source>
</evidence>
<dbReference type="Proteomes" id="UP000278855">
    <property type="component" value="Unassembled WGS sequence"/>
</dbReference>
<evidence type="ECO:0000313" key="2">
    <source>
        <dbReference type="Proteomes" id="UP000278855"/>
    </source>
</evidence>
<comment type="caution">
    <text evidence="1">The sequence shown here is derived from an EMBL/GenBank/DDBJ whole genome shotgun (WGS) entry which is preliminary data.</text>
</comment>
<sequence length="50" mass="5557">KSIENTGENDLMATGIVARVTPKFQQKTSIKTKVFELSKFGVETEKKEAV</sequence>
<reference evidence="2" key="1">
    <citation type="submission" date="2018-11" db="EMBL/GenBank/DDBJ databases">
        <title>Shewanella sp. R106.</title>
        <authorList>
            <person name="Hwang Y.J."/>
            <person name="Hwang C.Y."/>
        </authorList>
    </citation>
    <scope>NUCLEOTIDE SEQUENCE [LARGE SCALE GENOMIC DNA]</scope>
    <source>
        <strain evidence="2">R106</strain>
    </source>
</reference>
<organism evidence="1 2">
    <name type="scientific">Shewanella psychromarinicola</name>
    <dbReference type="NCBI Taxonomy" id="2487742"/>
    <lineage>
        <taxon>Bacteria</taxon>
        <taxon>Pseudomonadati</taxon>
        <taxon>Pseudomonadota</taxon>
        <taxon>Gammaproteobacteria</taxon>
        <taxon>Alteromonadales</taxon>
        <taxon>Shewanellaceae</taxon>
        <taxon>Shewanella</taxon>
    </lineage>
</organism>
<protein>
    <submittedName>
        <fullName evidence="1">Transposase</fullName>
    </submittedName>
</protein>
<feature type="non-terminal residue" evidence="1">
    <location>
        <position position="1"/>
    </location>
</feature>
<gene>
    <name evidence="1" type="ORF">EGC77_20795</name>
</gene>